<reference evidence="2 3" key="1">
    <citation type="submission" date="2018-11" db="EMBL/GenBank/DDBJ databases">
        <authorList>
            <consortium name="Pathogen Informatics"/>
        </authorList>
    </citation>
    <scope>NUCLEOTIDE SEQUENCE [LARGE SCALE GENOMIC DNA]</scope>
</reference>
<dbReference type="OrthoDB" id="10395599at2759"/>
<feature type="region of interest" description="Disordered" evidence="1">
    <location>
        <begin position="51"/>
        <end position="106"/>
    </location>
</feature>
<dbReference type="EMBL" id="UYRU01086492">
    <property type="protein sequence ID" value="VDN35111.1"/>
    <property type="molecule type" value="Genomic_DNA"/>
</dbReference>
<feature type="compositionally biased region" description="Basic and acidic residues" evidence="1">
    <location>
        <begin position="96"/>
        <end position="106"/>
    </location>
</feature>
<proteinExistence type="predicted"/>
<gene>
    <name evidence="2" type="ORF">DILT_LOCUS16688</name>
</gene>
<keyword evidence="3" id="KW-1185">Reference proteome</keyword>
<protein>
    <submittedName>
        <fullName evidence="2">Uncharacterized protein</fullName>
    </submittedName>
</protein>
<feature type="region of interest" description="Disordered" evidence="1">
    <location>
        <begin position="172"/>
        <end position="199"/>
    </location>
</feature>
<evidence type="ECO:0000313" key="2">
    <source>
        <dbReference type="EMBL" id="VDN35111.1"/>
    </source>
</evidence>
<organism evidence="2 3">
    <name type="scientific">Dibothriocephalus latus</name>
    <name type="common">Fish tapeworm</name>
    <name type="synonym">Diphyllobothrium latum</name>
    <dbReference type="NCBI Taxonomy" id="60516"/>
    <lineage>
        <taxon>Eukaryota</taxon>
        <taxon>Metazoa</taxon>
        <taxon>Spiralia</taxon>
        <taxon>Lophotrochozoa</taxon>
        <taxon>Platyhelminthes</taxon>
        <taxon>Cestoda</taxon>
        <taxon>Eucestoda</taxon>
        <taxon>Diphyllobothriidea</taxon>
        <taxon>Diphyllobothriidae</taxon>
        <taxon>Dibothriocephalus</taxon>
    </lineage>
</organism>
<evidence type="ECO:0000256" key="1">
    <source>
        <dbReference type="SAM" id="MobiDB-lite"/>
    </source>
</evidence>
<name>A0A3P7NYR5_DIBLA</name>
<evidence type="ECO:0000313" key="3">
    <source>
        <dbReference type="Proteomes" id="UP000281553"/>
    </source>
</evidence>
<accession>A0A3P7NYR5</accession>
<sequence>MKPTFSPAYVNVLILPHFSQSANCQIQRKLSNLPAGAVDLSVSPCQSVPSFGQLAPSNPHRSHSSVNLEHSSSSSRSTKGPSSSGMPLPTEFTLPHLRDGPLPDQRDYQHLQPLPGSLAYMNRKHSQKQPSIPRFGNVLKLENNVTGNGSNAHVRIAFHIVRDKYASSFSMNSSKSRLPWFNSSRLPRPRATRPSGRTE</sequence>
<feature type="non-terminal residue" evidence="2">
    <location>
        <position position="199"/>
    </location>
</feature>
<feature type="compositionally biased region" description="Low complexity" evidence="1">
    <location>
        <begin position="64"/>
        <end position="84"/>
    </location>
</feature>
<dbReference type="AlphaFoldDB" id="A0A3P7NYR5"/>
<feature type="compositionally biased region" description="Polar residues" evidence="1">
    <location>
        <begin position="172"/>
        <end position="185"/>
    </location>
</feature>
<dbReference type="Proteomes" id="UP000281553">
    <property type="component" value="Unassembled WGS sequence"/>
</dbReference>